<name>A0A6J0TLK0_9SAUR</name>
<dbReference type="RefSeq" id="XP_020649416.1">
    <property type="nucleotide sequence ID" value="XM_020793757.1"/>
</dbReference>
<gene>
    <name evidence="17 18" type="primary">LOC110079017</name>
</gene>
<dbReference type="RefSeq" id="XP_020649410.1">
    <property type="nucleotide sequence ID" value="XM_020793751.1"/>
</dbReference>
<dbReference type="PANTHER" id="PTHR16138">
    <property type="entry name" value="MYCOPHENOLIC ACID ACYL-GLUCURONIDE ESTERASE, MITOCHONDRIAL"/>
    <property type="match status" value="1"/>
</dbReference>
<dbReference type="InterPro" id="IPR052382">
    <property type="entry name" value="ABHD10_acyl-thioesterase"/>
</dbReference>
<dbReference type="GO" id="GO:0004553">
    <property type="term" value="F:hydrolase activity, hydrolyzing O-glycosyl compounds"/>
    <property type="evidence" value="ECO:0007669"/>
    <property type="project" value="TreeGrafter"/>
</dbReference>
<dbReference type="OrthoDB" id="408373at2759"/>
<accession>A0A6J0TLK0</accession>
<evidence type="ECO:0000256" key="2">
    <source>
        <dbReference type="ARBA" id="ARBA00008645"/>
    </source>
</evidence>
<evidence type="ECO:0000256" key="10">
    <source>
        <dbReference type="ARBA" id="ARBA00042645"/>
    </source>
</evidence>
<keyword evidence="5" id="KW-0809">Transit peptide</keyword>
<keyword evidence="16" id="KW-1185">Reference proteome</keyword>
<evidence type="ECO:0000256" key="1">
    <source>
        <dbReference type="ARBA" id="ARBA00004173"/>
    </source>
</evidence>
<dbReference type="AlphaFoldDB" id="A0A6J0TLK0"/>
<evidence type="ECO:0000313" key="16">
    <source>
        <dbReference type="Proteomes" id="UP001652642"/>
    </source>
</evidence>
<evidence type="ECO:0000256" key="7">
    <source>
        <dbReference type="ARBA" id="ARBA00039132"/>
    </source>
</evidence>
<evidence type="ECO:0000313" key="18">
    <source>
        <dbReference type="RefSeq" id="XP_020649416.1"/>
    </source>
</evidence>
<dbReference type="InterPro" id="IPR000073">
    <property type="entry name" value="AB_hydrolase_1"/>
</dbReference>
<dbReference type="KEGG" id="pvt:110079017"/>
<keyword evidence="6" id="KW-0496">Mitochondrion</keyword>
<dbReference type="GO" id="GO:0008474">
    <property type="term" value="F:palmitoyl-(protein) hydrolase activity"/>
    <property type="evidence" value="ECO:0007669"/>
    <property type="project" value="UniProtKB-EC"/>
</dbReference>
<dbReference type="GeneID" id="110079017"/>
<dbReference type="Gene3D" id="3.40.50.1820">
    <property type="entry name" value="alpha/beta hydrolase"/>
    <property type="match status" value="1"/>
</dbReference>
<dbReference type="EC" id="3.1.1.93" evidence="7"/>
<dbReference type="SUPFAM" id="SSF53474">
    <property type="entry name" value="alpha/beta-Hydrolases"/>
    <property type="match status" value="1"/>
</dbReference>
<evidence type="ECO:0000256" key="8">
    <source>
        <dbReference type="ARBA" id="ARBA00039314"/>
    </source>
</evidence>
<dbReference type="Pfam" id="PF00561">
    <property type="entry name" value="Abhydrolase_1"/>
    <property type="match status" value="1"/>
</dbReference>
<comment type="catalytic activity">
    <reaction evidence="14">
        <text>mycophenolic acid O-acyl-beta-D-glucuronide + H2O = mycophenolate + D-glucuronate + H(+)</text>
        <dbReference type="Rhea" id="RHEA:34179"/>
        <dbReference type="ChEBI" id="CHEBI:15377"/>
        <dbReference type="ChEBI" id="CHEBI:15378"/>
        <dbReference type="ChEBI" id="CHEBI:58720"/>
        <dbReference type="ChEBI" id="CHEBI:62932"/>
        <dbReference type="ChEBI" id="CHEBI:66982"/>
        <dbReference type="EC" id="3.1.1.93"/>
    </reaction>
    <physiologicalReaction direction="left-to-right" evidence="14">
        <dbReference type="Rhea" id="RHEA:34180"/>
    </physiologicalReaction>
</comment>
<evidence type="ECO:0000256" key="14">
    <source>
        <dbReference type="ARBA" id="ARBA00047972"/>
    </source>
</evidence>
<dbReference type="GO" id="GO:0102390">
    <property type="term" value="F:mycophenolic acid acyl-glucuronide esterase activity"/>
    <property type="evidence" value="ECO:0007669"/>
    <property type="project" value="UniProtKB-EC"/>
</dbReference>
<evidence type="ECO:0000256" key="13">
    <source>
        <dbReference type="ARBA" id="ARBA00047409"/>
    </source>
</evidence>
<comment type="function">
    <text evidence="12">Acts as an acyl-protein thioesterase that hydrolyzes fatty acids from acylated residues in proteins. Regulates the mitochondrial S-depalmitoylation of the nucleophilic active site residue of peroxiredoxin-5/PRDX5, a key antioxidant protein, therefore modulating mitochondrial antioxidant ability. Also catalyzes the deglucuronidation of mycophenolic acid acyl-glucuronide, an active metabolite of the immunosuppressant drug mycophenolate.</text>
</comment>
<evidence type="ECO:0000256" key="9">
    <source>
        <dbReference type="ARBA" id="ARBA00041520"/>
    </source>
</evidence>
<protein>
    <recommendedName>
        <fullName evidence="8">Palmitoyl-protein thioesterase ABHD10, mitochondrial</fullName>
        <ecNumber evidence="7">3.1.1.93</ecNumber>
        <ecNumber evidence="3">3.1.2.22</ecNumber>
    </recommendedName>
    <alternativeName>
        <fullName evidence="10">Acyl-protein thioesterase ABHD10</fullName>
    </alternativeName>
    <alternativeName>
        <fullName evidence="11">Alpha/beta hydrolase domain-containing protein 10</fullName>
    </alternativeName>
    <alternativeName>
        <fullName evidence="9">Mycophenolic acid acyl-glucuronide esterase, mitochondrial</fullName>
    </alternativeName>
</protein>
<dbReference type="GO" id="GO:0005739">
    <property type="term" value="C:mitochondrion"/>
    <property type="evidence" value="ECO:0007669"/>
    <property type="project" value="UniProtKB-SubCell"/>
</dbReference>
<evidence type="ECO:0000259" key="15">
    <source>
        <dbReference type="Pfam" id="PF00561"/>
    </source>
</evidence>
<evidence type="ECO:0000313" key="17">
    <source>
        <dbReference type="RefSeq" id="XP_020649410.1"/>
    </source>
</evidence>
<evidence type="ECO:0000256" key="3">
    <source>
        <dbReference type="ARBA" id="ARBA00012423"/>
    </source>
</evidence>
<comment type="catalytic activity">
    <reaction evidence="13">
        <text>S-hexadecanoyl-L-cysteinyl-[protein] + H2O = L-cysteinyl-[protein] + hexadecanoate + H(+)</text>
        <dbReference type="Rhea" id="RHEA:19233"/>
        <dbReference type="Rhea" id="RHEA-COMP:10131"/>
        <dbReference type="Rhea" id="RHEA-COMP:11032"/>
        <dbReference type="ChEBI" id="CHEBI:7896"/>
        <dbReference type="ChEBI" id="CHEBI:15377"/>
        <dbReference type="ChEBI" id="CHEBI:15378"/>
        <dbReference type="ChEBI" id="CHEBI:29950"/>
        <dbReference type="ChEBI" id="CHEBI:74151"/>
        <dbReference type="EC" id="3.1.2.22"/>
    </reaction>
    <physiologicalReaction direction="left-to-right" evidence="13">
        <dbReference type="Rhea" id="RHEA:19234"/>
    </physiologicalReaction>
</comment>
<dbReference type="PANTHER" id="PTHR16138:SF7">
    <property type="entry name" value="PALMITOYL-PROTEIN THIOESTERASE ABHD10, MITOCHONDRIAL"/>
    <property type="match status" value="1"/>
</dbReference>
<dbReference type="InterPro" id="IPR029058">
    <property type="entry name" value="AB_hydrolase_fold"/>
</dbReference>
<evidence type="ECO:0000256" key="6">
    <source>
        <dbReference type="ARBA" id="ARBA00023128"/>
    </source>
</evidence>
<evidence type="ECO:0000256" key="12">
    <source>
        <dbReference type="ARBA" id="ARBA00046047"/>
    </source>
</evidence>
<evidence type="ECO:0000256" key="4">
    <source>
        <dbReference type="ARBA" id="ARBA00022801"/>
    </source>
</evidence>
<feature type="domain" description="AB hydrolase-1" evidence="15">
    <location>
        <begin position="29"/>
        <end position="152"/>
    </location>
</feature>
<dbReference type="Proteomes" id="UP001652642">
    <property type="component" value="Chromosome 8"/>
</dbReference>
<organism evidence="16 18">
    <name type="scientific">Pogona vitticeps</name>
    <name type="common">central bearded dragon</name>
    <dbReference type="NCBI Taxonomy" id="103695"/>
    <lineage>
        <taxon>Eukaryota</taxon>
        <taxon>Metazoa</taxon>
        <taxon>Chordata</taxon>
        <taxon>Craniata</taxon>
        <taxon>Vertebrata</taxon>
        <taxon>Euteleostomi</taxon>
        <taxon>Lepidosauria</taxon>
        <taxon>Squamata</taxon>
        <taxon>Bifurcata</taxon>
        <taxon>Unidentata</taxon>
        <taxon>Episquamata</taxon>
        <taxon>Toxicofera</taxon>
        <taxon>Iguania</taxon>
        <taxon>Acrodonta</taxon>
        <taxon>Agamidae</taxon>
        <taxon>Amphibolurinae</taxon>
        <taxon>Pogona</taxon>
    </lineage>
</organism>
<evidence type="ECO:0000256" key="5">
    <source>
        <dbReference type="ARBA" id="ARBA00022946"/>
    </source>
</evidence>
<reference evidence="17 18" key="1">
    <citation type="submission" date="2025-04" db="UniProtKB">
        <authorList>
            <consortium name="RefSeq"/>
        </authorList>
    </citation>
    <scope>IDENTIFICATION</scope>
</reference>
<dbReference type="EC" id="3.1.2.22" evidence="3"/>
<keyword evidence="4" id="KW-0378">Hydrolase</keyword>
<proteinExistence type="inferred from homology"/>
<sequence>MASPASLLWRGPLPRLAYRRLAGRSPGVFFLLGFHDTSDNPKCQALEQFCRETGRAFISFDYRGCGASEGSFEESRLGDWKDDALAVFDELTAGPQVLVGASMGAWLMLLLALERPDRVLGLVATGIGVDGFIIHARELPNEVKSQAQRSGRYALPRSTGEPLLLHWDFFVEAERHGLLGRPSIPVARPVRLLHGLQDEVVPWQRAVQVAERLESSDVRVVLFKNGQHGLSRPEELEELLGAVRELLGLAP</sequence>
<comment type="similarity">
    <text evidence="2">Belongs to the AB hydrolase superfamily.</text>
</comment>
<evidence type="ECO:0000256" key="11">
    <source>
        <dbReference type="ARBA" id="ARBA00042704"/>
    </source>
</evidence>
<comment type="subcellular location">
    <subcellularLocation>
        <location evidence="1">Mitochondrion</location>
    </subcellularLocation>
</comment>